<protein>
    <recommendedName>
        <fullName evidence="3">FtsK gamma domain-containing protein</fullName>
    </recommendedName>
</protein>
<gene>
    <name evidence="4" type="ORF">HNR61_009403</name>
</gene>
<accession>A0A7W3QSC2</accession>
<name>A0A7W3QSC2_ACTNM</name>
<keyword evidence="2" id="KW-1133">Transmembrane helix</keyword>
<dbReference type="InterPro" id="IPR036390">
    <property type="entry name" value="WH_DNA-bd_sf"/>
</dbReference>
<evidence type="ECO:0000259" key="3">
    <source>
        <dbReference type="SMART" id="SM00843"/>
    </source>
</evidence>
<dbReference type="AlphaFoldDB" id="A0A7W3QSC2"/>
<keyword evidence="5" id="KW-1185">Reference proteome</keyword>
<dbReference type="SUPFAM" id="SSF46785">
    <property type="entry name" value="Winged helix' DNA-binding domain"/>
    <property type="match status" value="1"/>
</dbReference>
<evidence type="ECO:0000256" key="1">
    <source>
        <dbReference type="SAM" id="MobiDB-lite"/>
    </source>
</evidence>
<keyword evidence="2" id="KW-0812">Transmembrane</keyword>
<dbReference type="PANTHER" id="PTHR22683:SF41">
    <property type="entry name" value="DNA TRANSLOCASE FTSK"/>
    <property type="match status" value="1"/>
</dbReference>
<dbReference type="SMART" id="SM00843">
    <property type="entry name" value="Ftsk_gamma"/>
    <property type="match status" value="1"/>
</dbReference>
<feature type="region of interest" description="Disordered" evidence="1">
    <location>
        <begin position="522"/>
        <end position="563"/>
    </location>
</feature>
<dbReference type="RefSeq" id="WP_182849500.1">
    <property type="nucleotide sequence ID" value="NZ_BAAALP010000091.1"/>
</dbReference>
<dbReference type="InterPro" id="IPR036388">
    <property type="entry name" value="WH-like_DNA-bd_sf"/>
</dbReference>
<dbReference type="Proteomes" id="UP000572680">
    <property type="component" value="Unassembled WGS sequence"/>
</dbReference>
<evidence type="ECO:0000313" key="5">
    <source>
        <dbReference type="Proteomes" id="UP000572680"/>
    </source>
</evidence>
<dbReference type="InterPro" id="IPR050206">
    <property type="entry name" value="FtsK/SpoIIIE/SftA"/>
</dbReference>
<evidence type="ECO:0000256" key="2">
    <source>
        <dbReference type="SAM" id="Phobius"/>
    </source>
</evidence>
<dbReference type="InterPro" id="IPR018541">
    <property type="entry name" value="Ftsk_gamma"/>
</dbReference>
<feature type="transmembrane region" description="Helical" evidence="2">
    <location>
        <begin position="58"/>
        <end position="79"/>
    </location>
</feature>
<feature type="compositionally biased region" description="Low complexity" evidence="1">
    <location>
        <begin position="673"/>
        <end position="682"/>
    </location>
</feature>
<feature type="domain" description="FtsK gamma" evidence="3">
    <location>
        <begin position="569"/>
        <end position="634"/>
    </location>
</feature>
<feature type="region of interest" description="Disordered" evidence="1">
    <location>
        <begin position="659"/>
        <end position="682"/>
    </location>
</feature>
<keyword evidence="2" id="KW-0472">Membrane</keyword>
<comment type="caution">
    <text evidence="4">The sequence shown here is derived from an EMBL/GenBank/DDBJ whole genome shotgun (WGS) entry which is preliminary data.</text>
</comment>
<reference evidence="4 5" key="1">
    <citation type="submission" date="2020-08" db="EMBL/GenBank/DDBJ databases">
        <title>Genomic Encyclopedia of Type Strains, Phase IV (KMG-IV): sequencing the most valuable type-strain genomes for metagenomic binning, comparative biology and taxonomic classification.</title>
        <authorList>
            <person name="Goeker M."/>
        </authorList>
    </citation>
    <scope>NUCLEOTIDE SEQUENCE [LARGE SCALE GENOMIC DNA]</scope>
    <source>
        <strain evidence="4 5">DSM 44197</strain>
    </source>
</reference>
<dbReference type="InterPro" id="IPR027417">
    <property type="entry name" value="P-loop_NTPase"/>
</dbReference>
<proteinExistence type="predicted"/>
<dbReference type="EMBL" id="JACJIA010000029">
    <property type="protein sequence ID" value="MBA8957704.1"/>
    <property type="molecule type" value="Genomic_DNA"/>
</dbReference>
<dbReference type="Gene3D" id="1.10.10.10">
    <property type="entry name" value="Winged helix-like DNA-binding domain superfamily/Winged helix DNA-binding domain"/>
    <property type="match status" value="1"/>
</dbReference>
<evidence type="ECO:0000313" key="4">
    <source>
        <dbReference type="EMBL" id="MBA8957704.1"/>
    </source>
</evidence>
<dbReference type="SUPFAM" id="SSF52540">
    <property type="entry name" value="P-loop containing nucleoside triphosphate hydrolases"/>
    <property type="match status" value="1"/>
</dbReference>
<dbReference type="Pfam" id="PF09397">
    <property type="entry name" value="FtsK_gamma"/>
    <property type="match status" value="1"/>
</dbReference>
<sequence>MARKTTQALAVVQDATMERVAVAAVSKVGPLLPPWILLGGEAGGAALSHALWGGPGSVAWAAIACTLGSTALTGLTWLVSHRRRLIGRVHSTATTAAASAWFTTATVTGVTAEPVAGALFFGGATVALSWNIRSVIRMTSDGEELSGGEALSMLFDKAKDKAGMGGARVRTTEVNDHKIKAKMQLPAGEMTHEDAQKATGRIESAMQLPPGAVLISKDSDRADRADMSVSDPRAIDHPVPWPGPSHPGASIDKPLRIGVYQDGDPVEFRFVGFHLQIQGMIGSGKSIGGAWNITGELITRRDAAVFSIDTSKDDQTMGPLRQGLHGLATTKARAVKLIRAMHAEIPQRTAHLAKMGLQNWEPGCGLLYWVLHIEEIAKLFEMLDGEDEERLAEIVKEIRSAGGGCLISLQRADYTQIPTLIRSQMAKMCFGVADPDDLKYGVSARQRKAEVVPHEWENHFPGKAYLDAKGIDNAHFAMPLRTYSWGPTGREANEAMRAHAAAFPAAAKKADEFTRRVMAALGDDDASTGPDTTTAAASASAAFSGPHSPHGEASMDEHTDTDAERAEFVETWNQLLGDAAELVITSQHASAAMLARKLRLPAEDAAHLIEALERKHLIGPPDQEGRRAVLVAADAGAAAVVDQLRREGDAVTAALRTEDPDPALTAGPEQQIQAPTEAEAAALQADDPGAPLDAGAARVLLADWFRRRHAAGNPTFTADDDELLALHRRVGRSRTWIYEVLKEFTAVGVLQTSRDKGRKCWTVVDLAPLDDHIPHDLQPAA</sequence>
<feature type="compositionally biased region" description="Low complexity" evidence="1">
    <location>
        <begin position="527"/>
        <end position="545"/>
    </location>
</feature>
<feature type="compositionally biased region" description="Basic and acidic residues" evidence="1">
    <location>
        <begin position="549"/>
        <end position="563"/>
    </location>
</feature>
<dbReference type="Gene3D" id="3.40.50.300">
    <property type="entry name" value="P-loop containing nucleotide triphosphate hydrolases"/>
    <property type="match status" value="1"/>
</dbReference>
<organism evidence="4 5">
    <name type="scientific">Actinomadura namibiensis</name>
    <dbReference type="NCBI Taxonomy" id="182080"/>
    <lineage>
        <taxon>Bacteria</taxon>
        <taxon>Bacillati</taxon>
        <taxon>Actinomycetota</taxon>
        <taxon>Actinomycetes</taxon>
        <taxon>Streptosporangiales</taxon>
        <taxon>Thermomonosporaceae</taxon>
        <taxon>Actinomadura</taxon>
    </lineage>
</organism>
<dbReference type="PANTHER" id="PTHR22683">
    <property type="entry name" value="SPORULATION PROTEIN RELATED"/>
    <property type="match status" value="1"/>
</dbReference>